<keyword evidence="4" id="KW-0808">Transferase</keyword>
<dbReference type="InterPro" id="IPR012337">
    <property type="entry name" value="RNaseH-like_sf"/>
</dbReference>
<dbReference type="SUPFAM" id="SSF56672">
    <property type="entry name" value="DNA/RNA polymerases"/>
    <property type="match status" value="1"/>
</dbReference>
<dbReference type="Gene3D" id="3.30.70.270">
    <property type="match status" value="2"/>
</dbReference>
<accession>A0AA38VZD6</accession>
<keyword evidence="10" id="KW-0378">Hydrolase</keyword>
<keyword evidence="25" id="KW-1185">Reference proteome</keyword>
<evidence type="ECO:0000256" key="9">
    <source>
        <dbReference type="ARBA" id="ARBA00022759"/>
    </source>
</evidence>
<proteinExistence type="inferred from homology"/>
<dbReference type="Gene3D" id="1.10.340.70">
    <property type="match status" value="1"/>
</dbReference>
<keyword evidence="7" id="KW-0479">Metal-binding</keyword>
<dbReference type="GO" id="GO:0016020">
    <property type="term" value="C:membrane"/>
    <property type="evidence" value="ECO:0007669"/>
    <property type="project" value="InterPro"/>
</dbReference>
<keyword evidence="13" id="KW-0695">RNA-directed DNA polymerase</keyword>
<feature type="compositionally biased region" description="Gly residues" evidence="20">
    <location>
        <begin position="170"/>
        <end position="213"/>
    </location>
</feature>
<dbReference type="InterPro" id="IPR011012">
    <property type="entry name" value="Longin-like_dom_sf"/>
</dbReference>
<dbReference type="InterPro" id="IPR050951">
    <property type="entry name" value="Retrovirus_Pol_polyprotein"/>
</dbReference>
<comment type="subcellular location">
    <subcellularLocation>
        <location evidence="1">Endomembrane system</location>
    </subcellularLocation>
</comment>
<evidence type="ECO:0000256" key="7">
    <source>
        <dbReference type="ARBA" id="ARBA00022723"/>
    </source>
</evidence>
<dbReference type="Gene3D" id="2.40.70.10">
    <property type="entry name" value="Acid Proteases"/>
    <property type="match status" value="1"/>
</dbReference>
<dbReference type="PANTHER" id="PTHR37984:SF5">
    <property type="entry name" value="PROTEIN NYNRIN-LIKE"/>
    <property type="match status" value="1"/>
</dbReference>
<feature type="region of interest" description="Disordered" evidence="20">
    <location>
        <begin position="144"/>
        <end position="213"/>
    </location>
</feature>
<dbReference type="GO" id="GO:0003677">
    <property type="term" value="F:DNA binding"/>
    <property type="evidence" value="ECO:0007669"/>
    <property type="project" value="UniProtKB-KW"/>
</dbReference>
<evidence type="ECO:0000256" key="3">
    <source>
        <dbReference type="ARBA" id="ARBA00022670"/>
    </source>
</evidence>
<dbReference type="CDD" id="cd00303">
    <property type="entry name" value="retropepsin_like"/>
    <property type="match status" value="1"/>
</dbReference>
<keyword evidence="19" id="KW-0175">Coiled coil</keyword>
<dbReference type="GO" id="GO:0003887">
    <property type="term" value="F:DNA-directed DNA polymerase activity"/>
    <property type="evidence" value="ECO:0007669"/>
    <property type="project" value="UniProtKB-KW"/>
</dbReference>
<dbReference type="GO" id="GO:0006508">
    <property type="term" value="P:proteolysis"/>
    <property type="evidence" value="ECO:0007669"/>
    <property type="project" value="UniProtKB-KW"/>
</dbReference>
<gene>
    <name evidence="24" type="ORF">OSB04_023194</name>
</gene>
<dbReference type="InterPro" id="IPR001388">
    <property type="entry name" value="Synaptobrevin-like"/>
</dbReference>
<dbReference type="InterPro" id="IPR016197">
    <property type="entry name" value="Chromo-like_dom_sf"/>
</dbReference>
<comment type="similarity">
    <text evidence="2">Belongs to the synaptobrevin family.</text>
</comment>
<dbReference type="InterPro" id="IPR041588">
    <property type="entry name" value="Integrase_H2C2"/>
</dbReference>
<reference evidence="24" key="1">
    <citation type="submission" date="2023-03" db="EMBL/GenBank/DDBJ databases">
        <title>Chromosome-scale reference genome and RAD-based genetic map of yellow starthistle (Centaurea solstitialis) reveal putative structural variation and QTLs associated with invader traits.</title>
        <authorList>
            <person name="Reatini B."/>
            <person name="Cang F.A."/>
            <person name="Jiang Q."/>
            <person name="Mckibben M.T.W."/>
            <person name="Barker M.S."/>
            <person name="Rieseberg L.H."/>
            <person name="Dlugosch K.M."/>
        </authorList>
    </citation>
    <scope>NUCLEOTIDE SEQUENCE</scope>
    <source>
        <strain evidence="24">CAN-66</strain>
        <tissue evidence="24">Leaf</tissue>
    </source>
</reference>
<dbReference type="InterPro" id="IPR000477">
    <property type="entry name" value="RT_dom"/>
</dbReference>
<dbReference type="Pfam" id="PF24626">
    <property type="entry name" value="SH3_Tf2-1"/>
    <property type="match status" value="1"/>
</dbReference>
<dbReference type="FunFam" id="3.30.70.270:FF:000020">
    <property type="entry name" value="Transposon Tf2-6 polyprotein-like Protein"/>
    <property type="match status" value="1"/>
</dbReference>
<dbReference type="Gene3D" id="3.30.450.50">
    <property type="entry name" value="Longin domain"/>
    <property type="match status" value="2"/>
</dbReference>
<dbReference type="InterPro" id="IPR021109">
    <property type="entry name" value="Peptidase_aspartic_dom_sf"/>
</dbReference>
<evidence type="ECO:0000313" key="25">
    <source>
        <dbReference type="Proteomes" id="UP001172457"/>
    </source>
</evidence>
<dbReference type="Pfam" id="PF17919">
    <property type="entry name" value="RT_RNaseH_2"/>
    <property type="match status" value="1"/>
</dbReference>
<sequence>MGQQSLIYSFVARGTVILSEYTEFTGNFTSIAAQCLQKLPATNNKFTYNCDGHTFNYLVEDGFNIVNFYPLLFCAYNYMNVQKSFIGNVACFTDANEGNLEQHVSKPRILKIQTDLVALRSTMDKERAEATEFRTIMLGWVKQQEKRPLQSPGGFPSGEDDSGSEMFSGHLGGGGSGPGSGGPGSGGGGSGSGGGGPGFGGGGSGFGGGGQGSGWGDGSFGSVPWAVKKIKLLNFSVSIHKVGCKKPISISRSMLATMKQGDSIYDYIDDFEYLLSLVPKLPETQSLGYFIAGLKDEVKTWVRLHRPKNRLDAMFLAKEVENLLRPVTDRGGPCSDSRAQFSNKADTTRPNPSSGPERMGGLRSDAGKGLPSSRLPHSPSPDSSPPFSRNRGIRSLSRTEWEDRRKKGLCFRCGQQFGPAHKCPEGKLRVLLLGDDEETCPESLLSSLEEVNSGEEQIPSGECTVLEVFGALSADVDGGKTLKIEGLICDIPVLIMVDCGATHNFISRNVMISLGLSAEVFSGINIRLGDERFVFVNQHCPQLTVTVANCQFVIDALVFDMDHLDLVFGMSWLKTLGEVVHNWDLSTMRFVFNNVPVFLQGVTKSDPTPAALQSLLSLPSHSGTGGFSNVVAVEPVLSAHQQQQLREVCVQYDAVFRAPTGLPPSRTHDHAINLVSPHDPISVRPYRYPHAQKEEIEKQVHELLHLGMIRPSRSAFSSPVILVRKKDNSWRMCVDYRALNRATVPDKFPIPVVEELLDELKGAQFFSKLDLKSGYNQIRMTPESVEKTAFRTHEGHYEYLVMPFGLTNAPATFQAIMNDVFRPLLRKTVVKKCSFGQTAVEYLGHIINGQGVAMDPKKIEAVVDWPVPKNVKGLRGFLGLTGYYRKFIRHYGSIARPLTDLTKKDSFQWNEAAQQAFDALKQALVSAPLLALPDFQLPFIVECDASGRGIGAVLLQQNQPIAYFSKALSPRNLAKSAYEREIMALVLAVQHWRPYLLGKKFVVSTDQKSLKFLLQQRITTPDQQNWVAKLLGYDFDICYKPGRENRAADALSRRVAEGDFHATISTPIWVQGSSMLEEIKSDPSLQKQRIECETNPSKYPGFTVCNGVLYYKNRLVLPKASKFIPILLTEFHQSASGGHSGYYRTYRRLAANLYWPGMVADVQKFVRECVLCQRCKADSTAPGGLLQPLPIPTAIWEDVSLDFIVGLPKSKGFDAILVVVDRLSKYGHFVLLKHPYTAKSIAEVFVKEVVRHHGIPKSIVSDRDPIFLSLFWREIFRSQGTQLNMSSAYHPESDGQTEVVNRCLETYLRCFAVDQPRTWALWIPWAEFWYNSTFHGSTGRSPFEVVYGRKPPTVMQFVPGEVRVHAVVAELQDRDEALKQLKIHLNRAQTIMKEHADKKRREVQFQVGEWVYVKLKPYRQVSVAQRIYQKLAARFFGPFKVVERVGPVAYKVDLPASSRIHPVFHASLLKKAVAAPVDSVLPPELEINSADFPSPTAILAARTITNHGEAELQWLIQWKDHPREEATWEAAAVIRSQFPDLSLEDKTLLEGGSNDANEGNLEQHVSKPRILKVYSRRAYCVVAVESVGRQVPIAFLERVKEDFTKKYGGGKAATAVANSLSKEFGPKLKEQMQYCVDHPEEISKLAKVKAQVSEVKGVMMENIEKVLDRGEKIELLVDKTENLRSQVSESMHIICSHLILQMETNVYIRPRFQDSRHSNQEEDVVAEYEGKTDSSRYHHRLDSHYRSIRLWWLQLWQVKKKLHLCIGGILGR</sequence>
<keyword evidence="6" id="KW-0540">Nuclease</keyword>
<evidence type="ECO:0000256" key="14">
    <source>
        <dbReference type="ARBA" id="ARBA00022932"/>
    </source>
</evidence>
<dbReference type="CDD" id="cd14824">
    <property type="entry name" value="Longin"/>
    <property type="match status" value="2"/>
</dbReference>
<dbReference type="InterPro" id="IPR036397">
    <property type="entry name" value="RNaseH_sf"/>
</dbReference>
<dbReference type="Gene3D" id="3.10.10.10">
    <property type="entry name" value="HIV Type 1 Reverse Transcriptase, subunit A, domain 1"/>
    <property type="match status" value="1"/>
</dbReference>
<dbReference type="SUPFAM" id="SSF64356">
    <property type="entry name" value="SNARE-like"/>
    <property type="match status" value="2"/>
</dbReference>
<evidence type="ECO:0000256" key="4">
    <source>
        <dbReference type="ARBA" id="ARBA00022679"/>
    </source>
</evidence>
<dbReference type="Pfam" id="PF13774">
    <property type="entry name" value="Longin"/>
    <property type="match status" value="1"/>
</dbReference>
<keyword evidence="18" id="KW-0511">Multifunctional enzyme</keyword>
<dbReference type="InterPro" id="IPR042855">
    <property type="entry name" value="V_SNARE_CC"/>
</dbReference>
<dbReference type="EMBL" id="JARYMX010000006">
    <property type="protein sequence ID" value="KAJ9543487.1"/>
    <property type="molecule type" value="Genomic_DNA"/>
</dbReference>
<dbReference type="GO" id="GO:0016192">
    <property type="term" value="P:vesicle-mediated transport"/>
    <property type="evidence" value="ECO:0007669"/>
    <property type="project" value="InterPro"/>
</dbReference>
<evidence type="ECO:0000256" key="12">
    <source>
        <dbReference type="ARBA" id="ARBA00022908"/>
    </source>
</evidence>
<dbReference type="Pfam" id="PF17921">
    <property type="entry name" value="Integrase_H2C2"/>
    <property type="match status" value="1"/>
</dbReference>
<dbReference type="Pfam" id="PF00957">
    <property type="entry name" value="Synaptobrevin"/>
    <property type="match status" value="1"/>
</dbReference>
<dbReference type="GO" id="GO:0003964">
    <property type="term" value="F:RNA-directed DNA polymerase activity"/>
    <property type="evidence" value="ECO:0007669"/>
    <property type="project" value="UniProtKB-KW"/>
</dbReference>
<evidence type="ECO:0000259" key="22">
    <source>
        <dbReference type="PROSITE" id="PS50892"/>
    </source>
</evidence>
<dbReference type="GO" id="GO:0012505">
    <property type="term" value="C:endomembrane system"/>
    <property type="evidence" value="ECO:0007669"/>
    <property type="project" value="UniProtKB-SubCell"/>
</dbReference>
<dbReference type="Pfam" id="PF00078">
    <property type="entry name" value="RVT_1"/>
    <property type="match status" value="1"/>
</dbReference>
<dbReference type="GO" id="GO:0046872">
    <property type="term" value="F:metal ion binding"/>
    <property type="evidence" value="ECO:0007669"/>
    <property type="project" value="UniProtKB-KW"/>
</dbReference>
<protein>
    <submittedName>
        <fullName evidence="24">Uncharacterized protein</fullName>
    </submittedName>
</protein>
<dbReference type="CDD" id="cd01647">
    <property type="entry name" value="RT_LTR"/>
    <property type="match status" value="1"/>
</dbReference>
<evidence type="ECO:0000256" key="10">
    <source>
        <dbReference type="ARBA" id="ARBA00022801"/>
    </source>
</evidence>
<dbReference type="PROSITE" id="PS50892">
    <property type="entry name" value="V_SNARE"/>
    <property type="match status" value="1"/>
</dbReference>
<comment type="caution">
    <text evidence="24">The sequence shown here is derived from an EMBL/GenBank/DDBJ whole genome shotgun (WGS) entry which is preliminary data.</text>
</comment>
<keyword evidence="16" id="KW-0472">Membrane</keyword>
<dbReference type="CDD" id="cd15843">
    <property type="entry name" value="R-SNARE"/>
    <property type="match status" value="1"/>
</dbReference>
<keyword evidence="12" id="KW-0229">DNA integration</keyword>
<feature type="domain" description="Longin" evidence="21">
    <location>
        <begin position="1499"/>
        <end position="1628"/>
    </location>
</feature>
<dbReference type="InterPro" id="IPR001584">
    <property type="entry name" value="Integrase_cat-core"/>
</dbReference>
<keyword evidence="11" id="KW-0460">Magnesium</keyword>
<evidence type="ECO:0000256" key="15">
    <source>
        <dbReference type="ARBA" id="ARBA00023125"/>
    </source>
</evidence>
<keyword evidence="17" id="KW-0233">DNA recombination</keyword>
<dbReference type="GO" id="GO:0006310">
    <property type="term" value="P:DNA recombination"/>
    <property type="evidence" value="ECO:0007669"/>
    <property type="project" value="UniProtKB-KW"/>
</dbReference>
<evidence type="ECO:0000256" key="6">
    <source>
        <dbReference type="ARBA" id="ARBA00022722"/>
    </source>
</evidence>
<feature type="compositionally biased region" description="Polar residues" evidence="20">
    <location>
        <begin position="337"/>
        <end position="354"/>
    </location>
</feature>
<dbReference type="SUPFAM" id="SSF58038">
    <property type="entry name" value="SNARE fusion complex"/>
    <property type="match status" value="1"/>
</dbReference>
<dbReference type="InterPro" id="IPR056924">
    <property type="entry name" value="SH3_Tf2-1"/>
</dbReference>
<keyword evidence="14" id="KW-0239">DNA-directed DNA polymerase</keyword>
<keyword evidence="15" id="KW-0238">DNA-binding</keyword>
<evidence type="ECO:0000256" key="11">
    <source>
        <dbReference type="ARBA" id="ARBA00022842"/>
    </source>
</evidence>
<feature type="region of interest" description="Disordered" evidence="20">
    <location>
        <begin position="327"/>
        <end position="399"/>
    </location>
</feature>
<evidence type="ECO:0000256" key="19">
    <source>
        <dbReference type="PROSITE-ProRule" id="PRU00290"/>
    </source>
</evidence>
<dbReference type="InterPro" id="IPR041577">
    <property type="entry name" value="RT_RNaseH_2"/>
</dbReference>
<evidence type="ECO:0000259" key="21">
    <source>
        <dbReference type="PROSITE" id="PS50859"/>
    </source>
</evidence>
<evidence type="ECO:0000256" key="13">
    <source>
        <dbReference type="ARBA" id="ARBA00022918"/>
    </source>
</evidence>
<dbReference type="InterPro" id="IPR043128">
    <property type="entry name" value="Rev_trsase/Diguanyl_cyclase"/>
</dbReference>
<evidence type="ECO:0000256" key="1">
    <source>
        <dbReference type="ARBA" id="ARBA00004308"/>
    </source>
</evidence>
<evidence type="ECO:0000256" key="2">
    <source>
        <dbReference type="ARBA" id="ARBA00008025"/>
    </source>
</evidence>
<dbReference type="CDD" id="cd09274">
    <property type="entry name" value="RNase_HI_RT_Ty3"/>
    <property type="match status" value="1"/>
</dbReference>
<dbReference type="GO" id="GO:0005737">
    <property type="term" value="C:cytoplasm"/>
    <property type="evidence" value="ECO:0007669"/>
    <property type="project" value="UniProtKB-ARBA"/>
</dbReference>
<evidence type="ECO:0000259" key="23">
    <source>
        <dbReference type="PROSITE" id="PS50994"/>
    </source>
</evidence>
<dbReference type="GO" id="GO:0004519">
    <property type="term" value="F:endonuclease activity"/>
    <property type="evidence" value="ECO:0007669"/>
    <property type="project" value="UniProtKB-KW"/>
</dbReference>
<evidence type="ECO:0000256" key="16">
    <source>
        <dbReference type="ARBA" id="ARBA00023136"/>
    </source>
</evidence>
<dbReference type="GO" id="GO:0015074">
    <property type="term" value="P:DNA integration"/>
    <property type="evidence" value="ECO:0007669"/>
    <property type="project" value="UniProtKB-KW"/>
</dbReference>
<dbReference type="FunFam" id="1.20.5.110:FF:000109">
    <property type="entry name" value="Vesicle-associated membrane protein 722"/>
    <property type="match status" value="1"/>
</dbReference>
<dbReference type="InterPro" id="IPR010908">
    <property type="entry name" value="Longin_dom"/>
</dbReference>
<keyword evidence="8" id="KW-0064">Aspartyl protease</keyword>
<dbReference type="PROSITE" id="PS50859">
    <property type="entry name" value="LONGIN"/>
    <property type="match status" value="2"/>
</dbReference>
<dbReference type="SUPFAM" id="SSF50630">
    <property type="entry name" value="Acid proteases"/>
    <property type="match status" value="1"/>
</dbReference>
<dbReference type="Gene3D" id="3.30.420.10">
    <property type="entry name" value="Ribonuclease H-like superfamily/Ribonuclease H"/>
    <property type="match status" value="1"/>
</dbReference>
<evidence type="ECO:0000256" key="5">
    <source>
        <dbReference type="ARBA" id="ARBA00022695"/>
    </source>
</evidence>
<keyword evidence="9" id="KW-0255">Endonuclease</keyword>
<keyword evidence="5" id="KW-0548">Nucleotidyltransferase</keyword>
<evidence type="ECO:0000313" key="24">
    <source>
        <dbReference type="EMBL" id="KAJ9543487.1"/>
    </source>
</evidence>
<dbReference type="PANTHER" id="PTHR37984">
    <property type="entry name" value="PROTEIN CBG26694"/>
    <property type="match status" value="1"/>
</dbReference>
<dbReference type="SUPFAM" id="SSF53098">
    <property type="entry name" value="Ribonuclease H-like"/>
    <property type="match status" value="1"/>
</dbReference>
<dbReference type="Pfam" id="PF08284">
    <property type="entry name" value="RVP_2"/>
    <property type="match status" value="1"/>
</dbReference>
<feature type="domain" description="V-SNARE coiled-coil homology" evidence="22">
    <location>
        <begin position="1644"/>
        <end position="1709"/>
    </location>
</feature>
<dbReference type="PROSITE" id="PS00417">
    <property type="entry name" value="SYNAPTOBREVIN"/>
    <property type="match status" value="1"/>
</dbReference>
<keyword evidence="3" id="KW-0645">Protease</keyword>
<name>A0AA38VZD6_9ASTR</name>
<dbReference type="GO" id="GO:0004190">
    <property type="term" value="F:aspartic-type endopeptidase activity"/>
    <property type="evidence" value="ECO:0007669"/>
    <property type="project" value="UniProtKB-KW"/>
</dbReference>
<feature type="domain" description="Integrase catalytic" evidence="23">
    <location>
        <begin position="1186"/>
        <end position="1350"/>
    </location>
</feature>
<evidence type="ECO:0000256" key="20">
    <source>
        <dbReference type="SAM" id="MobiDB-lite"/>
    </source>
</evidence>
<dbReference type="PRINTS" id="PR00219">
    <property type="entry name" value="SYNAPTOBREVN"/>
</dbReference>
<evidence type="ECO:0000256" key="18">
    <source>
        <dbReference type="ARBA" id="ARBA00023268"/>
    </source>
</evidence>
<dbReference type="PROSITE" id="PS50994">
    <property type="entry name" value="INTEGRASE"/>
    <property type="match status" value="1"/>
</dbReference>
<dbReference type="FunFam" id="1.10.340.70:FF:000001">
    <property type="entry name" value="Retrovirus-related Pol polyprotein from transposon gypsy-like Protein"/>
    <property type="match status" value="1"/>
</dbReference>
<dbReference type="SUPFAM" id="SSF54160">
    <property type="entry name" value="Chromo domain-like"/>
    <property type="match status" value="1"/>
</dbReference>
<dbReference type="Proteomes" id="UP001172457">
    <property type="component" value="Chromosome 6"/>
</dbReference>
<evidence type="ECO:0000256" key="17">
    <source>
        <dbReference type="ARBA" id="ARBA00023172"/>
    </source>
</evidence>
<feature type="domain" description="Longin" evidence="21">
    <location>
        <begin position="10"/>
        <end position="63"/>
    </location>
</feature>
<dbReference type="FunFam" id="3.10.10.10:FF:000007">
    <property type="entry name" value="Retrovirus-related Pol polyprotein from transposon 17.6-like Protein"/>
    <property type="match status" value="1"/>
</dbReference>
<organism evidence="24 25">
    <name type="scientific">Centaurea solstitialis</name>
    <name type="common">yellow star-thistle</name>
    <dbReference type="NCBI Taxonomy" id="347529"/>
    <lineage>
        <taxon>Eukaryota</taxon>
        <taxon>Viridiplantae</taxon>
        <taxon>Streptophyta</taxon>
        <taxon>Embryophyta</taxon>
        <taxon>Tracheophyta</taxon>
        <taxon>Spermatophyta</taxon>
        <taxon>Magnoliopsida</taxon>
        <taxon>eudicotyledons</taxon>
        <taxon>Gunneridae</taxon>
        <taxon>Pentapetalae</taxon>
        <taxon>asterids</taxon>
        <taxon>campanulids</taxon>
        <taxon>Asterales</taxon>
        <taxon>Asteraceae</taxon>
        <taxon>Carduoideae</taxon>
        <taxon>Cardueae</taxon>
        <taxon>Centaureinae</taxon>
        <taxon>Centaurea</taxon>
    </lineage>
</organism>
<dbReference type="InterPro" id="IPR043502">
    <property type="entry name" value="DNA/RNA_pol_sf"/>
</dbReference>
<evidence type="ECO:0000256" key="8">
    <source>
        <dbReference type="ARBA" id="ARBA00022750"/>
    </source>
</evidence>